<evidence type="ECO:0000313" key="10">
    <source>
        <dbReference type="Proteomes" id="UP001558713"/>
    </source>
</evidence>
<accession>A0ABD0ZJC7</accession>
<keyword evidence="6" id="KW-0333">Golgi apparatus</keyword>
<dbReference type="GO" id="GO:0000139">
    <property type="term" value="C:Golgi membrane"/>
    <property type="evidence" value="ECO:0007669"/>
    <property type="project" value="UniProtKB-SubCell"/>
</dbReference>
<keyword evidence="3" id="KW-0328">Glycosyltransferase</keyword>
<dbReference type="EMBL" id="JBANAX010000747">
    <property type="protein sequence ID" value="KAL1194765.1"/>
    <property type="molecule type" value="Genomic_DNA"/>
</dbReference>
<organism evidence="9 10">
    <name type="scientific">Cardamine amara subsp. amara</name>
    <dbReference type="NCBI Taxonomy" id="228776"/>
    <lineage>
        <taxon>Eukaryota</taxon>
        <taxon>Viridiplantae</taxon>
        <taxon>Streptophyta</taxon>
        <taxon>Embryophyta</taxon>
        <taxon>Tracheophyta</taxon>
        <taxon>Spermatophyta</taxon>
        <taxon>Magnoliopsida</taxon>
        <taxon>eudicotyledons</taxon>
        <taxon>Gunneridae</taxon>
        <taxon>Pentapetalae</taxon>
        <taxon>rosids</taxon>
        <taxon>malvids</taxon>
        <taxon>Brassicales</taxon>
        <taxon>Brassicaceae</taxon>
        <taxon>Cardamineae</taxon>
        <taxon>Cardamine</taxon>
    </lineage>
</organism>
<keyword evidence="4" id="KW-0808">Transferase</keyword>
<comment type="subcellular location">
    <subcellularLocation>
        <location evidence="1">Golgi apparatus membrane</location>
        <topology evidence="1">Single-pass type II membrane protein</topology>
    </subcellularLocation>
</comment>
<evidence type="ECO:0000256" key="7">
    <source>
        <dbReference type="SAM" id="Phobius"/>
    </source>
</evidence>
<dbReference type="Pfam" id="PF03016">
    <property type="entry name" value="Exostosin_GT47"/>
    <property type="match status" value="1"/>
</dbReference>
<gene>
    <name evidence="9" type="ORF">V5N11_029713</name>
</gene>
<keyword evidence="7" id="KW-1133">Transmembrane helix</keyword>
<evidence type="ECO:0000256" key="4">
    <source>
        <dbReference type="ARBA" id="ARBA00022679"/>
    </source>
</evidence>
<dbReference type="Proteomes" id="UP001558713">
    <property type="component" value="Unassembled WGS sequence"/>
</dbReference>
<keyword evidence="5" id="KW-0735">Signal-anchor</keyword>
<evidence type="ECO:0000256" key="2">
    <source>
        <dbReference type="ARBA" id="ARBA00010271"/>
    </source>
</evidence>
<dbReference type="InterPro" id="IPR004263">
    <property type="entry name" value="Exostosin"/>
</dbReference>
<dbReference type="AlphaFoldDB" id="A0ABD0ZJC7"/>
<feature type="transmembrane region" description="Helical" evidence="7">
    <location>
        <begin position="7"/>
        <end position="25"/>
    </location>
</feature>
<comment type="caution">
    <text evidence="9">The sequence shown here is derived from an EMBL/GenBank/DDBJ whole genome shotgun (WGS) entry which is preliminary data.</text>
</comment>
<evidence type="ECO:0000256" key="3">
    <source>
        <dbReference type="ARBA" id="ARBA00022676"/>
    </source>
</evidence>
<evidence type="ECO:0000256" key="6">
    <source>
        <dbReference type="ARBA" id="ARBA00023034"/>
    </source>
</evidence>
<sequence length="400" mass="45817">MARKSSLLKRAAIAVVSVIAIYVILNASVSRSLPSSSDLPRQLIREEDNDEGRAPIQPRVKVYMYNLPKEFTYGLIEQHSIARGGIKKSVDDVTKLKYPGHQHMHEWYLFSDLNRPEVDRSGSPINRVLDPADADLFYVPVFSSLSLIVNAGRPVEPGSGYSDEKMQEGLMEWLEGQEWWRRNQGRDHVIPAGDPNALYRILDRVKNAVLLVADFGRLRPDQGSFVKDVVIPYSHRVNLFNGEIGVEARNTLLFFMGNRYRKDGGKVRDLLFQVLEKEDDVKIKHGTQSRENRRAATKGMHTSKFCLNPAALRPGFMVKMLRKIKTKKILEYQREMKSVRRYFDYENPNGAVKEIWRQVSQKLPLIKLMSNRDRRLVTRNLTEPNCSCLCTNQTGLVTSI</sequence>
<protein>
    <submittedName>
        <fullName evidence="9">Arabinosyltransferase ARAD1</fullName>
    </submittedName>
</protein>
<evidence type="ECO:0000256" key="5">
    <source>
        <dbReference type="ARBA" id="ARBA00022968"/>
    </source>
</evidence>
<dbReference type="PANTHER" id="PTHR11062:SF50">
    <property type="entry name" value="ARABINOSYLTRANSFERASE ARAD1-RELATED"/>
    <property type="match status" value="1"/>
</dbReference>
<name>A0ABD0ZJC7_CARAN</name>
<evidence type="ECO:0000256" key="1">
    <source>
        <dbReference type="ARBA" id="ARBA00004323"/>
    </source>
</evidence>
<dbReference type="InterPro" id="IPR040911">
    <property type="entry name" value="Exostosin_GT47"/>
</dbReference>
<reference evidence="9 10" key="1">
    <citation type="submission" date="2024-04" db="EMBL/GenBank/DDBJ databases">
        <title>Genome assembly C_amara_ONT_v2.</title>
        <authorList>
            <person name="Yant L."/>
            <person name="Moore C."/>
            <person name="Slenker M."/>
        </authorList>
    </citation>
    <scope>NUCLEOTIDE SEQUENCE [LARGE SCALE GENOMIC DNA]</scope>
    <source>
        <tissue evidence="9">Leaf</tissue>
    </source>
</reference>
<comment type="similarity">
    <text evidence="2">Belongs to the glycosyltransferase 47 family.</text>
</comment>
<dbReference type="GO" id="GO:0016757">
    <property type="term" value="F:glycosyltransferase activity"/>
    <property type="evidence" value="ECO:0007669"/>
    <property type="project" value="UniProtKB-KW"/>
</dbReference>
<evidence type="ECO:0000313" key="9">
    <source>
        <dbReference type="EMBL" id="KAL1194765.1"/>
    </source>
</evidence>
<evidence type="ECO:0000259" key="8">
    <source>
        <dbReference type="Pfam" id="PF03016"/>
    </source>
</evidence>
<feature type="domain" description="Exostosin GT47" evidence="8">
    <location>
        <begin position="57"/>
        <end position="313"/>
    </location>
</feature>
<keyword evidence="10" id="KW-1185">Reference proteome</keyword>
<proteinExistence type="inferred from homology"/>
<keyword evidence="7" id="KW-0812">Transmembrane</keyword>
<keyword evidence="7" id="KW-0472">Membrane</keyword>
<dbReference type="PANTHER" id="PTHR11062">
    <property type="entry name" value="EXOSTOSIN HEPARAN SULFATE GLYCOSYLTRANSFERASE -RELATED"/>
    <property type="match status" value="1"/>
</dbReference>